<comment type="caution">
    <text evidence="2">The sequence shown here is derived from an EMBL/GenBank/DDBJ whole genome shotgun (WGS) entry which is preliminary data.</text>
</comment>
<gene>
    <name evidence="2" type="ORF">Tci_060702</name>
</gene>
<dbReference type="EMBL" id="BKCJ010009811">
    <property type="protein sequence ID" value="GEU88724.1"/>
    <property type="molecule type" value="Genomic_DNA"/>
</dbReference>
<organism evidence="2">
    <name type="scientific">Tanacetum cinerariifolium</name>
    <name type="common">Dalmatian daisy</name>
    <name type="synonym">Chrysanthemum cinerariifolium</name>
    <dbReference type="NCBI Taxonomy" id="118510"/>
    <lineage>
        <taxon>Eukaryota</taxon>
        <taxon>Viridiplantae</taxon>
        <taxon>Streptophyta</taxon>
        <taxon>Embryophyta</taxon>
        <taxon>Tracheophyta</taxon>
        <taxon>Spermatophyta</taxon>
        <taxon>Magnoliopsida</taxon>
        <taxon>eudicotyledons</taxon>
        <taxon>Gunneridae</taxon>
        <taxon>Pentapetalae</taxon>
        <taxon>asterids</taxon>
        <taxon>campanulids</taxon>
        <taxon>Asterales</taxon>
        <taxon>Asteraceae</taxon>
        <taxon>Asteroideae</taxon>
        <taxon>Anthemideae</taxon>
        <taxon>Anthemidinae</taxon>
        <taxon>Tanacetum</taxon>
    </lineage>
</organism>
<proteinExistence type="predicted"/>
<feature type="compositionally biased region" description="Pro residues" evidence="1">
    <location>
        <begin position="8"/>
        <end position="19"/>
    </location>
</feature>
<evidence type="ECO:0000256" key="1">
    <source>
        <dbReference type="SAM" id="MobiDB-lite"/>
    </source>
</evidence>
<dbReference type="InterPro" id="IPR021109">
    <property type="entry name" value="Peptidase_aspartic_dom_sf"/>
</dbReference>
<keyword evidence="2" id="KW-0808">Transferase</keyword>
<protein>
    <submittedName>
        <fullName evidence="2">Reverse transcriptase domain-containing protein</fullName>
    </submittedName>
</protein>
<keyword evidence="2" id="KW-0548">Nucleotidyltransferase</keyword>
<dbReference type="CDD" id="cd00303">
    <property type="entry name" value="retropepsin_like"/>
    <property type="match status" value="1"/>
</dbReference>
<evidence type="ECO:0000313" key="2">
    <source>
        <dbReference type="EMBL" id="GEU88724.1"/>
    </source>
</evidence>
<dbReference type="AlphaFoldDB" id="A0A6L2NVV9"/>
<name>A0A6L2NVV9_TANCI</name>
<sequence length="488" mass="53625">MNNNQNQEPPPQNGPPPMVRPNEKAPRTIEELCQPSINERGGPISSISIQAIDFGLRHHMIQEVQNTCQFHELPGDDANRHIDKFLEITQHMKQNEVSDDALCLSLFPYYLTHHAIAWIKYVDTKCESCGGPHYFTECPAVGGYTQETTYATTASSSSMGSLPSNTVLNPREDLKVITTCSGVTLAGPSVSPSSSSKELNREPEMITDQVLIESTNNVPPLVVQPSLASTSFSTNSSSKMPEVTKDTVQPSTENIQPSVAQKQNPIYEPVVAPKPKPTIPYPSRVNKQKLHEKDDNLASKFVEIFKFDECLALADLGASINLMPLSIWKKLSLPELTSTQMILELADRSTARPAGIAKDIFVKVGMFYFATDFVVVDYVVDPRVSLILGRPFLRTGPCEEYVQEVLGFFDNSKSGNPTPISDPIIALSSPSLTPFEGGDFILQEIEACLTSESIPLGIDDTDLDLEGDIHLLEELLINDQSLSPLPPK</sequence>
<feature type="compositionally biased region" description="Low complexity" evidence="1">
    <location>
        <begin position="229"/>
        <end position="238"/>
    </location>
</feature>
<accession>A0A6L2NVV9</accession>
<keyword evidence="2" id="KW-0695">RNA-directed DNA polymerase</keyword>
<feature type="region of interest" description="Disordered" evidence="1">
    <location>
        <begin position="1"/>
        <end position="23"/>
    </location>
</feature>
<dbReference type="GO" id="GO:0003964">
    <property type="term" value="F:RNA-directed DNA polymerase activity"/>
    <property type="evidence" value="ECO:0007669"/>
    <property type="project" value="UniProtKB-KW"/>
</dbReference>
<dbReference type="PANTHER" id="PTHR33067:SF39">
    <property type="entry name" value="TRANSCRIPTION FACTOR INTERACTOR AND REGULATOR CCHC(ZN) FAMILY"/>
    <property type="match status" value="1"/>
</dbReference>
<dbReference type="PANTHER" id="PTHR33067">
    <property type="entry name" value="RNA-DIRECTED DNA POLYMERASE-RELATED"/>
    <property type="match status" value="1"/>
</dbReference>
<reference evidence="2" key="1">
    <citation type="journal article" date="2019" name="Sci. Rep.">
        <title>Draft genome of Tanacetum cinerariifolium, the natural source of mosquito coil.</title>
        <authorList>
            <person name="Yamashiro T."/>
            <person name="Shiraishi A."/>
            <person name="Satake H."/>
            <person name="Nakayama K."/>
        </authorList>
    </citation>
    <scope>NUCLEOTIDE SEQUENCE</scope>
</reference>
<dbReference type="Gene3D" id="2.40.70.10">
    <property type="entry name" value="Acid Proteases"/>
    <property type="match status" value="1"/>
</dbReference>
<feature type="region of interest" description="Disordered" evidence="1">
    <location>
        <begin position="229"/>
        <end position="250"/>
    </location>
</feature>